<evidence type="ECO:0000259" key="5">
    <source>
        <dbReference type="PROSITE" id="PS51078"/>
    </source>
</evidence>
<proteinExistence type="predicted"/>
<name>A0A917LCF9_9ACTN</name>
<dbReference type="InterPro" id="IPR014757">
    <property type="entry name" value="Tscrpt_reg_IclR_C"/>
</dbReference>
<reference evidence="6" key="2">
    <citation type="submission" date="2020-09" db="EMBL/GenBank/DDBJ databases">
        <authorList>
            <person name="Sun Q."/>
            <person name="Ohkuma M."/>
        </authorList>
    </citation>
    <scope>NUCLEOTIDE SEQUENCE</scope>
    <source>
        <strain evidence="6">JCM 3086</strain>
    </source>
</reference>
<dbReference type="InterPro" id="IPR005471">
    <property type="entry name" value="Tscrpt_reg_IclR_N"/>
</dbReference>
<evidence type="ECO:0000313" key="6">
    <source>
        <dbReference type="EMBL" id="GGJ53179.1"/>
    </source>
</evidence>
<keyword evidence="1" id="KW-0805">Transcription regulation</keyword>
<dbReference type="Proteomes" id="UP000657574">
    <property type="component" value="Unassembled WGS sequence"/>
</dbReference>
<dbReference type="PROSITE" id="PS51077">
    <property type="entry name" value="HTH_ICLR"/>
    <property type="match status" value="1"/>
</dbReference>
<dbReference type="RefSeq" id="WP_189315814.1">
    <property type="nucleotide sequence ID" value="NZ_BMQA01000043.1"/>
</dbReference>
<sequence length="265" mass="28600">MPNADNGGGVSSVQRALRVLEVVAAANDGIQAKVVARRLGYNLSSTYRLLNTLVQEGYLVHLGDLHGFGLGYKIPPLYQLLRERLNVEPRIADVVDQVHARTGTAAYYSLYRGLEPVVAYVAESPDAPAIRMLDIGTAGAAHATAFGKMMLAALPVGDVLSYCEINGLTRYTEHTIETVDDLMPQLELIRSTGVAVEIEEVAPGTACMASAVTDADGRLRATVAISTSLKHFHHKHSQLENAIRQASRQCCALLRNAQPTKADPR</sequence>
<feature type="domain" description="IclR-ED" evidence="5">
    <location>
        <begin position="73"/>
        <end position="256"/>
    </location>
</feature>
<reference evidence="6" key="1">
    <citation type="journal article" date="2014" name="Int. J. Syst. Evol. Microbiol.">
        <title>Complete genome sequence of Corynebacterium casei LMG S-19264T (=DSM 44701T), isolated from a smear-ripened cheese.</title>
        <authorList>
            <consortium name="US DOE Joint Genome Institute (JGI-PGF)"/>
            <person name="Walter F."/>
            <person name="Albersmeier A."/>
            <person name="Kalinowski J."/>
            <person name="Ruckert C."/>
        </authorList>
    </citation>
    <scope>NUCLEOTIDE SEQUENCE</scope>
    <source>
        <strain evidence="6">JCM 3086</strain>
    </source>
</reference>
<dbReference type="AlphaFoldDB" id="A0A917LCF9"/>
<dbReference type="Pfam" id="PF09339">
    <property type="entry name" value="HTH_IclR"/>
    <property type="match status" value="1"/>
</dbReference>
<feature type="domain" description="HTH iclR-type" evidence="4">
    <location>
        <begin position="10"/>
        <end position="72"/>
    </location>
</feature>
<keyword evidence="3" id="KW-0804">Transcription</keyword>
<gene>
    <name evidence="6" type="ORF">GCM10010121_075010</name>
</gene>
<dbReference type="SMART" id="SM00346">
    <property type="entry name" value="HTH_ICLR"/>
    <property type="match status" value="1"/>
</dbReference>
<dbReference type="Gene3D" id="1.10.10.10">
    <property type="entry name" value="Winged helix-like DNA-binding domain superfamily/Winged helix DNA-binding domain"/>
    <property type="match status" value="1"/>
</dbReference>
<accession>A0A917LCF9</accession>
<dbReference type="SUPFAM" id="SSF46785">
    <property type="entry name" value="Winged helix' DNA-binding domain"/>
    <property type="match status" value="1"/>
</dbReference>
<dbReference type="GO" id="GO:0045892">
    <property type="term" value="P:negative regulation of DNA-templated transcription"/>
    <property type="evidence" value="ECO:0007669"/>
    <property type="project" value="TreeGrafter"/>
</dbReference>
<dbReference type="InterPro" id="IPR050707">
    <property type="entry name" value="HTH_MetabolicPath_Reg"/>
</dbReference>
<keyword evidence="2" id="KW-0238">DNA-binding</keyword>
<evidence type="ECO:0000256" key="1">
    <source>
        <dbReference type="ARBA" id="ARBA00023015"/>
    </source>
</evidence>
<dbReference type="Gene3D" id="3.30.450.40">
    <property type="match status" value="1"/>
</dbReference>
<dbReference type="PANTHER" id="PTHR30136:SF24">
    <property type="entry name" value="HTH-TYPE TRANSCRIPTIONAL REPRESSOR ALLR"/>
    <property type="match status" value="1"/>
</dbReference>
<evidence type="ECO:0008006" key="8">
    <source>
        <dbReference type="Google" id="ProtNLM"/>
    </source>
</evidence>
<dbReference type="PROSITE" id="PS51078">
    <property type="entry name" value="ICLR_ED"/>
    <property type="match status" value="1"/>
</dbReference>
<evidence type="ECO:0000256" key="2">
    <source>
        <dbReference type="ARBA" id="ARBA00023125"/>
    </source>
</evidence>
<dbReference type="PANTHER" id="PTHR30136">
    <property type="entry name" value="HELIX-TURN-HELIX TRANSCRIPTIONAL REGULATOR, ICLR FAMILY"/>
    <property type="match status" value="1"/>
</dbReference>
<dbReference type="SUPFAM" id="SSF55781">
    <property type="entry name" value="GAF domain-like"/>
    <property type="match status" value="1"/>
</dbReference>
<dbReference type="InterPro" id="IPR036390">
    <property type="entry name" value="WH_DNA-bd_sf"/>
</dbReference>
<organism evidence="6 7">
    <name type="scientific">Streptomyces brasiliensis</name>
    <dbReference type="NCBI Taxonomy" id="1954"/>
    <lineage>
        <taxon>Bacteria</taxon>
        <taxon>Bacillati</taxon>
        <taxon>Actinomycetota</taxon>
        <taxon>Actinomycetes</taxon>
        <taxon>Kitasatosporales</taxon>
        <taxon>Streptomycetaceae</taxon>
        <taxon>Streptomyces</taxon>
    </lineage>
</organism>
<dbReference type="GO" id="GO:0003677">
    <property type="term" value="F:DNA binding"/>
    <property type="evidence" value="ECO:0007669"/>
    <property type="project" value="UniProtKB-KW"/>
</dbReference>
<dbReference type="EMBL" id="BMQA01000043">
    <property type="protein sequence ID" value="GGJ53179.1"/>
    <property type="molecule type" value="Genomic_DNA"/>
</dbReference>
<evidence type="ECO:0000313" key="7">
    <source>
        <dbReference type="Proteomes" id="UP000657574"/>
    </source>
</evidence>
<dbReference type="GO" id="GO:0003700">
    <property type="term" value="F:DNA-binding transcription factor activity"/>
    <property type="evidence" value="ECO:0007669"/>
    <property type="project" value="TreeGrafter"/>
</dbReference>
<dbReference type="InterPro" id="IPR029016">
    <property type="entry name" value="GAF-like_dom_sf"/>
</dbReference>
<keyword evidence="7" id="KW-1185">Reference proteome</keyword>
<evidence type="ECO:0000256" key="3">
    <source>
        <dbReference type="ARBA" id="ARBA00023163"/>
    </source>
</evidence>
<dbReference type="InterPro" id="IPR036388">
    <property type="entry name" value="WH-like_DNA-bd_sf"/>
</dbReference>
<protein>
    <recommendedName>
        <fullName evidence="8">IclR family transcriptional regulator</fullName>
    </recommendedName>
</protein>
<evidence type="ECO:0000259" key="4">
    <source>
        <dbReference type="PROSITE" id="PS51077"/>
    </source>
</evidence>
<comment type="caution">
    <text evidence="6">The sequence shown here is derived from an EMBL/GenBank/DDBJ whole genome shotgun (WGS) entry which is preliminary data.</text>
</comment>
<dbReference type="Pfam" id="PF01614">
    <property type="entry name" value="IclR_C"/>
    <property type="match status" value="1"/>
</dbReference>